<evidence type="ECO:0000313" key="4">
    <source>
        <dbReference type="EMBL" id="EAY20291.1"/>
    </source>
</evidence>
<dbReference type="Gene3D" id="1.25.40.20">
    <property type="entry name" value="Ankyrin repeat-containing domain"/>
    <property type="match status" value="1"/>
</dbReference>
<proteinExistence type="predicted"/>
<dbReference type="InParanoid" id="A2DGY1"/>
<dbReference type="PROSITE" id="PS50297">
    <property type="entry name" value="ANK_REP_REGION"/>
    <property type="match status" value="2"/>
</dbReference>
<organism evidence="4 5">
    <name type="scientific">Trichomonas vaginalis (strain ATCC PRA-98 / G3)</name>
    <dbReference type="NCBI Taxonomy" id="412133"/>
    <lineage>
        <taxon>Eukaryota</taxon>
        <taxon>Metamonada</taxon>
        <taxon>Parabasalia</taxon>
        <taxon>Trichomonadida</taxon>
        <taxon>Trichomonadidae</taxon>
        <taxon>Trichomonas</taxon>
    </lineage>
</organism>
<reference evidence="4" key="1">
    <citation type="submission" date="2006-10" db="EMBL/GenBank/DDBJ databases">
        <authorList>
            <person name="Amadeo P."/>
            <person name="Zhao Q."/>
            <person name="Wortman J."/>
            <person name="Fraser-Liggett C."/>
            <person name="Carlton J."/>
        </authorList>
    </citation>
    <scope>NUCLEOTIDE SEQUENCE</scope>
    <source>
        <strain evidence="4">G3</strain>
    </source>
</reference>
<dbReference type="Pfam" id="PF12796">
    <property type="entry name" value="Ank_2"/>
    <property type="match status" value="1"/>
</dbReference>
<dbReference type="SUPFAM" id="SSF48403">
    <property type="entry name" value="Ankyrin repeat"/>
    <property type="match status" value="1"/>
</dbReference>
<dbReference type="SMART" id="SM00248">
    <property type="entry name" value="ANK"/>
    <property type="match status" value="3"/>
</dbReference>
<sequence length="98" mass="10598">MGKTALHYAAAKFCGKETAELLISHGANINEKDNDGYTALHYAAANFLGEKTVELLISHGANINETDNMGKTALKIAVEHQYNQIAKLLILHGAISDF</sequence>
<accession>A2DGY1</accession>
<dbReference type="RefSeq" id="XP_001581277.1">
    <property type="nucleotide sequence ID" value="XM_001581227.1"/>
</dbReference>
<dbReference type="PROSITE" id="PS50088">
    <property type="entry name" value="ANK_REPEAT"/>
    <property type="match status" value="2"/>
</dbReference>
<feature type="repeat" description="ANK" evidence="3">
    <location>
        <begin position="35"/>
        <end position="68"/>
    </location>
</feature>
<dbReference type="InterPro" id="IPR050745">
    <property type="entry name" value="Multifunctional_regulatory"/>
</dbReference>
<dbReference type="PRINTS" id="PR01415">
    <property type="entry name" value="ANKYRIN"/>
</dbReference>
<reference evidence="4" key="2">
    <citation type="journal article" date="2007" name="Science">
        <title>Draft genome sequence of the sexually transmitted pathogen Trichomonas vaginalis.</title>
        <authorList>
            <person name="Carlton J.M."/>
            <person name="Hirt R.P."/>
            <person name="Silva J.C."/>
            <person name="Delcher A.L."/>
            <person name="Schatz M."/>
            <person name="Zhao Q."/>
            <person name="Wortman J.R."/>
            <person name="Bidwell S.L."/>
            <person name="Alsmark U.C.M."/>
            <person name="Besteiro S."/>
            <person name="Sicheritz-Ponten T."/>
            <person name="Noel C.J."/>
            <person name="Dacks J.B."/>
            <person name="Foster P.G."/>
            <person name="Simillion C."/>
            <person name="Van de Peer Y."/>
            <person name="Miranda-Saavedra D."/>
            <person name="Barton G.J."/>
            <person name="Westrop G.D."/>
            <person name="Mueller S."/>
            <person name="Dessi D."/>
            <person name="Fiori P.L."/>
            <person name="Ren Q."/>
            <person name="Paulsen I."/>
            <person name="Zhang H."/>
            <person name="Bastida-Corcuera F.D."/>
            <person name="Simoes-Barbosa A."/>
            <person name="Brown M.T."/>
            <person name="Hayes R.D."/>
            <person name="Mukherjee M."/>
            <person name="Okumura C.Y."/>
            <person name="Schneider R."/>
            <person name="Smith A.J."/>
            <person name="Vanacova S."/>
            <person name="Villalvazo M."/>
            <person name="Haas B.J."/>
            <person name="Pertea M."/>
            <person name="Feldblyum T.V."/>
            <person name="Utterback T.R."/>
            <person name="Shu C.L."/>
            <person name="Osoegawa K."/>
            <person name="de Jong P.J."/>
            <person name="Hrdy I."/>
            <person name="Horvathova L."/>
            <person name="Zubacova Z."/>
            <person name="Dolezal P."/>
            <person name="Malik S.B."/>
            <person name="Logsdon J.M. Jr."/>
            <person name="Henze K."/>
            <person name="Gupta A."/>
            <person name="Wang C.C."/>
            <person name="Dunne R.L."/>
            <person name="Upcroft J.A."/>
            <person name="Upcroft P."/>
            <person name="White O."/>
            <person name="Salzberg S.L."/>
            <person name="Tang P."/>
            <person name="Chiu C.-H."/>
            <person name="Lee Y.-S."/>
            <person name="Embley T.M."/>
            <person name="Coombs G.H."/>
            <person name="Mottram J.C."/>
            <person name="Tachezy J."/>
            <person name="Fraser-Liggett C.M."/>
            <person name="Johnson P.J."/>
        </authorList>
    </citation>
    <scope>NUCLEOTIDE SEQUENCE [LARGE SCALE GENOMIC DNA]</scope>
    <source>
        <strain evidence="4">G3</strain>
    </source>
</reference>
<dbReference type="Proteomes" id="UP000001542">
    <property type="component" value="Unassembled WGS sequence"/>
</dbReference>
<evidence type="ECO:0000256" key="2">
    <source>
        <dbReference type="ARBA" id="ARBA00023043"/>
    </source>
</evidence>
<keyword evidence="2 3" id="KW-0040">ANK repeat</keyword>
<dbReference type="VEuPathDB" id="TrichDB:TVAGG3_0319130"/>
<feature type="repeat" description="ANK" evidence="3">
    <location>
        <begin position="1"/>
        <end position="34"/>
    </location>
</feature>
<dbReference type="PANTHER" id="PTHR24189">
    <property type="entry name" value="MYOTROPHIN"/>
    <property type="match status" value="1"/>
</dbReference>
<keyword evidence="5" id="KW-1185">Reference proteome</keyword>
<dbReference type="KEGG" id="tva:5465828"/>
<dbReference type="OrthoDB" id="194358at2759"/>
<evidence type="ECO:0000256" key="1">
    <source>
        <dbReference type="ARBA" id="ARBA00022737"/>
    </source>
</evidence>
<dbReference type="InterPro" id="IPR002110">
    <property type="entry name" value="Ankyrin_rpt"/>
</dbReference>
<evidence type="ECO:0000313" key="5">
    <source>
        <dbReference type="Proteomes" id="UP000001542"/>
    </source>
</evidence>
<dbReference type="STRING" id="5722.A2DGY1"/>
<dbReference type="eggNOG" id="KOG4412">
    <property type="taxonomic scope" value="Eukaryota"/>
</dbReference>
<dbReference type="Pfam" id="PF00023">
    <property type="entry name" value="Ank"/>
    <property type="match status" value="1"/>
</dbReference>
<keyword evidence="1" id="KW-0677">Repeat</keyword>
<name>A2DGY1_TRIV3</name>
<dbReference type="EMBL" id="DS113199">
    <property type="protein sequence ID" value="EAY20291.1"/>
    <property type="molecule type" value="Genomic_DNA"/>
</dbReference>
<protein>
    <submittedName>
        <fullName evidence="4">Ankyrin repeat protein, putative</fullName>
    </submittedName>
</protein>
<dbReference type="AlphaFoldDB" id="A2DGY1"/>
<gene>
    <name evidence="4" type="ORF">TVAG_192670</name>
</gene>
<evidence type="ECO:0000256" key="3">
    <source>
        <dbReference type="PROSITE-ProRule" id="PRU00023"/>
    </source>
</evidence>
<dbReference type="InterPro" id="IPR036770">
    <property type="entry name" value="Ankyrin_rpt-contain_sf"/>
</dbReference>
<dbReference type="PANTHER" id="PTHR24189:SF50">
    <property type="entry name" value="ANKYRIN REPEAT AND SOCS BOX PROTEIN 2"/>
    <property type="match status" value="1"/>
</dbReference>